<dbReference type="PRINTS" id="PR00813">
    <property type="entry name" value="BCTERIALGSPG"/>
</dbReference>
<evidence type="ECO:0000313" key="4">
    <source>
        <dbReference type="Proteomes" id="UP001304300"/>
    </source>
</evidence>
<keyword evidence="4" id="KW-1185">Reference proteome</keyword>
<dbReference type="PROSITE" id="PS00409">
    <property type="entry name" value="PROKAR_NTER_METHYL"/>
    <property type="match status" value="1"/>
</dbReference>
<protein>
    <submittedName>
        <fullName evidence="3">Prepilin-type N-terminal cleavage/methylation domain-containing protein</fullName>
    </submittedName>
</protein>
<dbReference type="SUPFAM" id="SSF54523">
    <property type="entry name" value="Pili subunits"/>
    <property type="match status" value="1"/>
</dbReference>
<reference evidence="3 4" key="1">
    <citation type="submission" date="2023-10" db="EMBL/GenBank/DDBJ databases">
        <title>Rubellicoccus peritrichatus gen. nov., sp. nov., isolated from an algae of coral reef tank.</title>
        <authorList>
            <person name="Luo J."/>
        </authorList>
    </citation>
    <scope>NUCLEOTIDE SEQUENCE [LARGE SCALE GENOMIC DNA]</scope>
    <source>
        <strain evidence="3 4">CR14</strain>
    </source>
</reference>
<organism evidence="3 4">
    <name type="scientific">Rubellicoccus peritrichatus</name>
    <dbReference type="NCBI Taxonomy" id="3080537"/>
    <lineage>
        <taxon>Bacteria</taxon>
        <taxon>Pseudomonadati</taxon>
        <taxon>Verrucomicrobiota</taxon>
        <taxon>Opitutia</taxon>
        <taxon>Puniceicoccales</taxon>
        <taxon>Cerasicoccaceae</taxon>
        <taxon>Rubellicoccus</taxon>
    </lineage>
</organism>
<dbReference type="EMBL" id="CP136920">
    <property type="protein sequence ID" value="WOO40121.1"/>
    <property type="molecule type" value="Genomic_DNA"/>
</dbReference>
<dbReference type="NCBIfam" id="TIGR02532">
    <property type="entry name" value="IV_pilin_GFxxxE"/>
    <property type="match status" value="1"/>
</dbReference>
<dbReference type="Proteomes" id="UP001304300">
    <property type="component" value="Chromosome"/>
</dbReference>
<name>A0AAQ3L6T5_9BACT</name>
<dbReference type="InterPro" id="IPR000983">
    <property type="entry name" value="Bac_GSPG_pilin"/>
</dbReference>
<keyword evidence="2" id="KW-1133">Transmembrane helix</keyword>
<evidence type="ECO:0000256" key="1">
    <source>
        <dbReference type="ARBA" id="ARBA00022481"/>
    </source>
</evidence>
<dbReference type="AlphaFoldDB" id="A0AAQ3L6T5"/>
<gene>
    <name evidence="3" type="ORF">RZN69_15985</name>
</gene>
<proteinExistence type="predicted"/>
<dbReference type="KEGG" id="puo:RZN69_15985"/>
<keyword evidence="2" id="KW-0812">Transmembrane</keyword>
<keyword evidence="2" id="KW-0472">Membrane</keyword>
<evidence type="ECO:0000256" key="2">
    <source>
        <dbReference type="SAM" id="Phobius"/>
    </source>
</evidence>
<dbReference type="PANTHER" id="PTHR30093">
    <property type="entry name" value="GENERAL SECRETION PATHWAY PROTEIN G"/>
    <property type="match status" value="1"/>
</dbReference>
<dbReference type="Pfam" id="PF07963">
    <property type="entry name" value="N_methyl"/>
    <property type="match status" value="1"/>
</dbReference>
<dbReference type="InterPro" id="IPR045584">
    <property type="entry name" value="Pilin-like"/>
</dbReference>
<dbReference type="RefSeq" id="WP_317832236.1">
    <property type="nucleotide sequence ID" value="NZ_CP136920.1"/>
</dbReference>
<dbReference type="GO" id="GO:0015628">
    <property type="term" value="P:protein secretion by the type II secretion system"/>
    <property type="evidence" value="ECO:0007669"/>
    <property type="project" value="InterPro"/>
</dbReference>
<sequence length="174" mass="18707">MKDFTTTKLTSGFSLLEIMVTVAIIGMLATLAVPAIREATQNAQVMRTVSDMRQYSSAISTYNLANGEYPEDKTPGEMPEGMEEIMPPQWLAAAPVGGSWDWDYEQFGTKAAVSIYADNALTPKTIYSWYRIDKTLDDGFLGAGLVRIRPGGLMFVIDEGSGGGSIFGSNGTGG</sequence>
<keyword evidence="1" id="KW-0488">Methylation</keyword>
<dbReference type="GO" id="GO:0015627">
    <property type="term" value="C:type II protein secretion system complex"/>
    <property type="evidence" value="ECO:0007669"/>
    <property type="project" value="InterPro"/>
</dbReference>
<evidence type="ECO:0000313" key="3">
    <source>
        <dbReference type="EMBL" id="WOO40121.1"/>
    </source>
</evidence>
<dbReference type="InterPro" id="IPR012902">
    <property type="entry name" value="N_methyl_site"/>
</dbReference>
<accession>A0AAQ3L6T5</accession>
<dbReference type="Gene3D" id="3.30.700.10">
    <property type="entry name" value="Glycoprotein, Type 4 Pilin"/>
    <property type="match status" value="1"/>
</dbReference>
<feature type="transmembrane region" description="Helical" evidence="2">
    <location>
        <begin position="12"/>
        <end position="36"/>
    </location>
</feature>